<evidence type="ECO:0000256" key="6">
    <source>
        <dbReference type="ARBA" id="ARBA00022989"/>
    </source>
</evidence>
<feature type="transmembrane region" description="Helical" evidence="8">
    <location>
        <begin position="37"/>
        <end position="59"/>
    </location>
</feature>
<evidence type="ECO:0000256" key="3">
    <source>
        <dbReference type="ARBA" id="ARBA00022448"/>
    </source>
</evidence>
<dbReference type="Proteomes" id="UP000295418">
    <property type="component" value="Unassembled WGS sequence"/>
</dbReference>
<comment type="similarity">
    <text evidence="2">Belongs to the autoinducer-2 exporter (AI-2E) (TC 2.A.86) family.</text>
</comment>
<dbReference type="OrthoDB" id="9793390at2"/>
<dbReference type="AlphaFoldDB" id="A0A4R4EAJ9"/>
<keyword evidence="6 8" id="KW-1133">Transmembrane helix</keyword>
<dbReference type="Pfam" id="PF01594">
    <property type="entry name" value="AI-2E_transport"/>
    <property type="match status" value="1"/>
</dbReference>
<keyword evidence="10" id="KW-1185">Reference proteome</keyword>
<evidence type="ECO:0000256" key="7">
    <source>
        <dbReference type="ARBA" id="ARBA00023136"/>
    </source>
</evidence>
<accession>A0A4R4EAJ9</accession>
<dbReference type="InterPro" id="IPR002549">
    <property type="entry name" value="AI-2E-like"/>
</dbReference>
<feature type="transmembrane region" description="Helical" evidence="8">
    <location>
        <begin position="177"/>
        <end position="200"/>
    </location>
</feature>
<organism evidence="9 10">
    <name type="scientific">Paenibacillus albiflavus</name>
    <dbReference type="NCBI Taxonomy" id="2545760"/>
    <lineage>
        <taxon>Bacteria</taxon>
        <taxon>Bacillati</taxon>
        <taxon>Bacillota</taxon>
        <taxon>Bacilli</taxon>
        <taxon>Bacillales</taxon>
        <taxon>Paenibacillaceae</taxon>
        <taxon>Paenibacillus</taxon>
    </lineage>
</organism>
<evidence type="ECO:0000256" key="8">
    <source>
        <dbReference type="SAM" id="Phobius"/>
    </source>
</evidence>
<feature type="transmembrane region" description="Helical" evidence="8">
    <location>
        <begin position="7"/>
        <end position="25"/>
    </location>
</feature>
<evidence type="ECO:0000313" key="10">
    <source>
        <dbReference type="Proteomes" id="UP000295418"/>
    </source>
</evidence>
<proteinExistence type="inferred from homology"/>
<evidence type="ECO:0000313" key="9">
    <source>
        <dbReference type="EMBL" id="TCZ76297.1"/>
    </source>
</evidence>
<dbReference type="GO" id="GO:0005886">
    <property type="term" value="C:plasma membrane"/>
    <property type="evidence" value="ECO:0007669"/>
    <property type="project" value="UniProtKB-SubCell"/>
</dbReference>
<dbReference type="PANTHER" id="PTHR21716:SF53">
    <property type="entry name" value="PERMEASE PERM-RELATED"/>
    <property type="match status" value="1"/>
</dbReference>
<dbReference type="GO" id="GO:0055085">
    <property type="term" value="P:transmembrane transport"/>
    <property type="evidence" value="ECO:0007669"/>
    <property type="project" value="TreeGrafter"/>
</dbReference>
<reference evidence="9 10" key="1">
    <citation type="submission" date="2019-03" db="EMBL/GenBank/DDBJ databases">
        <authorList>
            <person name="Kim M.K.M."/>
        </authorList>
    </citation>
    <scope>NUCLEOTIDE SEQUENCE [LARGE SCALE GENOMIC DNA]</scope>
    <source>
        <strain evidence="9 10">18JY21-1</strain>
    </source>
</reference>
<keyword evidence="3" id="KW-0813">Transport</keyword>
<evidence type="ECO:0000256" key="4">
    <source>
        <dbReference type="ARBA" id="ARBA00022475"/>
    </source>
</evidence>
<dbReference type="RefSeq" id="WP_132418664.1">
    <property type="nucleotide sequence ID" value="NZ_SKFG01000013.1"/>
</dbReference>
<dbReference type="PANTHER" id="PTHR21716">
    <property type="entry name" value="TRANSMEMBRANE PROTEIN"/>
    <property type="match status" value="1"/>
</dbReference>
<keyword evidence="5 8" id="KW-0812">Transmembrane</keyword>
<sequence length="386" mass="42775">MEFNKKNIKHLLGIITFAIVLFWSLQNLQSVASFTSTLLGLLAPFIIGLSIAFIINVPMKVLENRLFSFKGMRNNKTVQVLKRPVSMVLTILIIFAIIYIVLVLIIPELITTIGILKNGVPKFLAQVQDEINKLAVQYPEITSWLTTRELDWNSIGESIFKFLRNGATSLVNSTFNIATSVFSIVFNFVLGLVFAIYILLQKETLAVQLKKLLYAYLPESRSDRIVSISTLSNRIFSNFLTGQCTEALILGALCFVGMLIFQFPYALMISVLIGFTALIPVFGAFIGLGVGAFLIFVTDPIQALWFVIFITVLQQIEGNLIYPRVVGSSVGLPGLWVLVAVMLGGSMFGVMGMLISVPLCSVLYALLRESVGKKLDAKKISRQKLQ</sequence>
<comment type="subcellular location">
    <subcellularLocation>
        <location evidence="1">Cell membrane</location>
        <topology evidence="1">Multi-pass membrane protein</topology>
    </subcellularLocation>
</comment>
<comment type="caution">
    <text evidence="9">The sequence shown here is derived from an EMBL/GenBank/DDBJ whole genome shotgun (WGS) entry which is preliminary data.</text>
</comment>
<feature type="transmembrane region" description="Helical" evidence="8">
    <location>
        <begin position="247"/>
        <end position="265"/>
    </location>
</feature>
<feature type="transmembrane region" description="Helical" evidence="8">
    <location>
        <begin position="80"/>
        <end position="106"/>
    </location>
</feature>
<gene>
    <name evidence="9" type="ORF">E0485_13915</name>
</gene>
<protein>
    <submittedName>
        <fullName evidence="9">AI-2E family transporter</fullName>
    </submittedName>
</protein>
<evidence type="ECO:0000256" key="5">
    <source>
        <dbReference type="ARBA" id="ARBA00022692"/>
    </source>
</evidence>
<feature type="transmembrane region" description="Helical" evidence="8">
    <location>
        <begin position="271"/>
        <end position="296"/>
    </location>
</feature>
<feature type="transmembrane region" description="Helical" evidence="8">
    <location>
        <begin position="334"/>
        <end position="367"/>
    </location>
</feature>
<keyword evidence="4" id="KW-1003">Cell membrane</keyword>
<keyword evidence="7 8" id="KW-0472">Membrane</keyword>
<name>A0A4R4EAJ9_9BACL</name>
<feature type="transmembrane region" description="Helical" evidence="8">
    <location>
        <begin position="303"/>
        <end position="322"/>
    </location>
</feature>
<dbReference type="EMBL" id="SKFG01000013">
    <property type="protein sequence ID" value="TCZ76297.1"/>
    <property type="molecule type" value="Genomic_DNA"/>
</dbReference>
<evidence type="ECO:0000256" key="2">
    <source>
        <dbReference type="ARBA" id="ARBA00009773"/>
    </source>
</evidence>
<evidence type="ECO:0000256" key="1">
    <source>
        <dbReference type="ARBA" id="ARBA00004651"/>
    </source>
</evidence>